<accession>A0ABS4YHC5</accession>
<comment type="similarity">
    <text evidence="1">Belongs to the LytR/CpsA/Psr (LCP) family.</text>
</comment>
<dbReference type="PANTHER" id="PTHR33392:SF6">
    <property type="entry name" value="POLYISOPRENYL-TEICHOIC ACID--PEPTIDOGLYCAN TEICHOIC ACID TRANSFERASE TAGU"/>
    <property type="match status" value="1"/>
</dbReference>
<evidence type="ECO:0000256" key="1">
    <source>
        <dbReference type="ARBA" id="ARBA00006068"/>
    </source>
</evidence>
<evidence type="ECO:0000313" key="6">
    <source>
        <dbReference type="Proteomes" id="UP000698222"/>
    </source>
</evidence>
<keyword evidence="3" id="KW-0472">Membrane</keyword>
<name>A0ABS4YHC5_9MICO</name>
<dbReference type="NCBIfam" id="TIGR00350">
    <property type="entry name" value="lytR_cpsA_psr"/>
    <property type="match status" value="1"/>
</dbReference>
<dbReference type="InterPro" id="IPR004474">
    <property type="entry name" value="LytR_CpsA_psr"/>
</dbReference>
<evidence type="ECO:0000259" key="4">
    <source>
        <dbReference type="Pfam" id="PF03816"/>
    </source>
</evidence>
<feature type="compositionally biased region" description="Basic and acidic residues" evidence="2">
    <location>
        <begin position="49"/>
        <end position="63"/>
    </location>
</feature>
<organism evidence="5 6">
    <name type="scientific">Brachybacterium fresconis</name>
    <dbReference type="NCBI Taxonomy" id="173363"/>
    <lineage>
        <taxon>Bacteria</taxon>
        <taxon>Bacillati</taxon>
        <taxon>Actinomycetota</taxon>
        <taxon>Actinomycetes</taxon>
        <taxon>Micrococcales</taxon>
        <taxon>Dermabacteraceae</taxon>
        <taxon>Brachybacterium</taxon>
    </lineage>
</organism>
<comment type="caution">
    <text evidence="5">The sequence shown here is derived from an EMBL/GenBank/DDBJ whole genome shotgun (WGS) entry which is preliminary data.</text>
</comment>
<feature type="region of interest" description="Disordered" evidence="2">
    <location>
        <begin position="1"/>
        <end position="110"/>
    </location>
</feature>
<protein>
    <submittedName>
        <fullName evidence="5">LCP family protein required for cell wall assembly</fullName>
    </submittedName>
</protein>
<keyword evidence="3" id="KW-0812">Transmembrane</keyword>
<dbReference type="PANTHER" id="PTHR33392">
    <property type="entry name" value="POLYISOPRENYL-TEICHOIC ACID--PEPTIDOGLYCAN TEICHOIC ACID TRANSFERASE TAGU"/>
    <property type="match status" value="1"/>
</dbReference>
<proteinExistence type="inferred from homology"/>
<sequence length="421" mass="44270">MSDQQPPRSPRPGGPRRPAGHRARAGGSARPVTGARRGRSAPGPADTRALPRQEQHPPGEPRGGRQRIVPSSRDDHQAPADAGDAWGPGGPAGPPSGPPPGPGRRPRRRSRIPRPVRLGATLLALVLVVVVGWGAGLVLWADSRIEHVDALSQAENTPGTTYLIAGSDRRGGEAVGDDGTEGARTDTIMLLHKARNGNSYLVSLPRDTLVDIPDEGGYKLNAAYSFGGAPLLVETVEDFTGLTIDHYVEIGFDGVSGMVDAVDHVNLCIDQDVEDEKSGLSMTEGCHDVGGEQALAFVRARYFDPSADLGRQQRQQQFIGALMERVTSPAVLLNPVRHVKLAGAGSDSLVTSDGTGIIDVSRMALSARGAMSNGTMTMPIENPQFQTENSGVAILTDDEDIADFFGSIEDGSADPASGEEG</sequence>
<evidence type="ECO:0000256" key="3">
    <source>
        <dbReference type="SAM" id="Phobius"/>
    </source>
</evidence>
<reference evidence="5 6" key="1">
    <citation type="submission" date="2021-03" db="EMBL/GenBank/DDBJ databases">
        <title>Sequencing the genomes of 1000 actinobacteria strains.</title>
        <authorList>
            <person name="Klenk H.-P."/>
        </authorList>
    </citation>
    <scope>NUCLEOTIDE SEQUENCE [LARGE SCALE GENOMIC DNA]</scope>
    <source>
        <strain evidence="5 6">DSM 14564</strain>
    </source>
</reference>
<feature type="domain" description="Cell envelope-related transcriptional attenuator" evidence="4">
    <location>
        <begin position="184"/>
        <end position="327"/>
    </location>
</feature>
<dbReference type="EMBL" id="JAGIOC010000001">
    <property type="protein sequence ID" value="MBP2408202.1"/>
    <property type="molecule type" value="Genomic_DNA"/>
</dbReference>
<dbReference type="Gene3D" id="3.40.630.190">
    <property type="entry name" value="LCP protein"/>
    <property type="match status" value="1"/>
</dbReference>
<keyword evidence="3" id="KW-1133">Transmembrane helix</keyword>
<dbReference type="RefSeq" id="WP_342591676.1">
    <property type="nucleotide sequence ID" value="NZ_BAAAJV010000024.1"/>
</dbReference>
<dbReference type="Proteomes" id="UP000698222">
    <property type="component" value="Unassembled WGS sequence"/>
</dbReference>
<keyword evidence="6" id="KW-1185">Reference proteome</keyword>
<dbReference type="Pfam" id="PF03816">
    <property type="entry name" value="LytR_cpsA_psr"/>
    <property type="match status" value="1"/>
</dbReference>
<dbReference type="InterPro" id="IPR050922">
    <property type="entry name" value="LytR/CpsA/Psr_CW_biosynth"/>
</dbReference>
<feature type="compositionally biased region" description="Pro residues" evidence="2">
    <location>
        <begin position="91"/>
        <end position="103"/>
    </location>
</feature>
<gene>
    <name evidence="5" type="ORF">JOF44_001105</name>
</gene>
<evidence type="ECO:0000256" key="2">
    <source>
        <dbReference type="SAM" id="MobiDB-lite"/>
    </source>
</evidence>
<evidence type="ECO:0000313" key="5">
    <source>
        <dbReference type="EMBL" id="MBP2408202.1"/>
    </source>
</evidence>
<feature type="transmembrane region" description="Helical" evidence="3">
    <location>
        <begin position="118"/>
        <end position="141"/>
    </location>
</feature>